<evidence type="ECO:0000313" key="3">
    <source>
        <dbReference type="Proteomes" id="UP000019384"/>
    </source>
</evidence>
<dbReference type="GeneID" id="34521956"/>
<keyword evidence="1" id="KW-0812">Transmembrane</keyword>
<sequence>MQKALVDSQKKNLCLAELRSLNLGLADQVSALSDSLIRLANNTKSRPHYYHNLRNTAERTWNAFVAVHHVITLIFNSPAYIMQMVKDRIFLKMLENLLEQKASHQREAAI</sequence>
<keyword evidence="1" id="KW-1133">Transmembrane helix</keyword>
<keyword evidence="3" id="KW-1185">Reference proteome</keyword>
<reference evidence="2" key="2">
    <citation type="submission" date="2014-02" db="EMBL/GenBank/DDBJ databases">
        <title>Complete DNA sequence of /Kuraishia capsulata/ illustrates novel genomic features among budding yeasts (/Saccharomycotina/).</title>
        <authorList>
            <person name="Morales L."/>
            <person name="Noel B."/>
            <person name="Porcel B."/>
            <person name="Marcet-Houben M."/>
            <person name="Hullo M-F."/>
            <person name="Sacerdot C."/>
            <person name="Tekaia F."/>
            <person name="Leh-Louis V."/>
            <person name="Despons L."/>
            <person name="Khanna V."/>
            <person name="Aury J-M."/>
            <person name="Barbe V."/>
            <person name="Couloux A."/>
            <person name="Labadie K."/>
            <person name="Pelletier E."/>
            <person name="Souciet J-L."/>
            <person name="Boekhout T."/>
            <person name="Gabaldon T."/>
            <person name="Wincker P."/>
            <person name="Dujon B."/>
        </authorList>
    </citation>
    <scope>NUCLEOTIDE SEQUENCE</scope>
    <source>
        <strain evidence="2">CBS 1993</strain>
    </source>
</reference>
<name>W6MQI0_9ASCO</name>
<reference evidence="2" key="1">
    <citation type="submission" date="2013-12" db="EMBL/GenBank/DDBJ databases">
        <authorList>
            <person name="Genoscope - CEA"/>
        </authorList>
    </citation>
    <scope>NUCLEOTIDE SEQUENCE</scope>
    <source>
        <strain evidence="2">CBS 1993</strain>
    </source>
</reference>
<accession>W6MQI0</accession>
<evidence type="ECO:0000313" key="2">
    <source>
        <dbReference type="EMBL" id="CDK28578.1"/>
    </source>
</evidence>
<protein>
    <submittedName>
        <fullName evidence="2">Uncharacterized protein</fullName>
    </submittedName>
</protein>
<keyword evidence="1" id="KW-0472">Membrane</keyword>
<dbReference type="Proteomes" id="UP000019384">
    <property type="component" value="Unassembled WGS sequence"/>
</dbReference>
<feature type="transmembrane region" description="Helical" evidence="1">
    <location>
        <begin position="61"/>
        <end position="82"/>
    </location>
</feature>
<dbReference type="AlphaFoldDB" id="W6MQI0"/>
<dbReference type="HOGENOM" id="CLU_2171459_0_0_1"/>
<evidence type="ECO:0000256" key="1">
    <source>
        <dbReference type="SAM" id="Phobius"/>
    </source>
</evidence>
<organism evidence="2 3">
    <name type="scientific">Kuraishia capsulata CBS 1993</name>
    <dbReference type="NCBI Taxonomy" id="1382522"/>
    <lineage>
        <taxon>Eukaryota</taxon>
        <taxon>Fungi</taxon>
        <taxon>Dikarya</taxon>
        <taxon>Ascomycota</taxon>
        <taxon>Saccharomycotina</taxon>
        <taxon>Pichiomycetes</taxon>
        <taxon>Pichiales</taxon>
        <taxon>Pichiaceae</taxon>
        <taxon>Kuraishia</taxon>
    </lineage>
</organism>
<dbReference type="RefSeq" id="XP_022460568.1">
    <property type="nucleotide sequence ID" value="XM_022601309.1"/>
</dbReference>
<gene>
    <name evidence="2" type="ORF">KUCA_T00004561001</name>
</gene>
<proteinExistence type="predicted"/>
<dbReference type="EMBL" id="HG793129">
    <property type="protein sequence ID" value="CDK28578.1"/>
    <property type="molecule type" value="Genomic_DNA"/>
</dbReference>